<dbReference type="OrthoDB" id="5325182at2"/>
<keyword evidence="1" id="KW-0472">Membrane</keyword>
<evidence type="ECO:0000313" key="2">
    <source>
        <dbReference type="EMBL" id="STO96226.1"/>
    </source>
</evidence>
<protein>
    <submittedName>
        <fullName evidence="2">Uncharacterized protein</fullName>
    </submittedName>
</protein>
<sequence>MSLQGYLLLVFVLAFVVSVGVFIRYLYKEQGARESARKRLRSYKFLFRWWLIGRYYCESETTRDKKLIKLYKTLHKIFWGAVSIGLCLVVAEIVEMIQWII</sequence>
<organism evidence="2 4">
    <name type="scientific">Helicobacter canis</name>
    <dbReference type="NCBI Taxonomy" id="29419"/>
    <lineage>
        <taxon>Bacteria</taxon>
        <taxon>Pseudomonadati</taxon>
        <taxon>Campylobacterota</taxon>
        <taxon>Epsilonproteobacteria</taxon>
        <taxon>Campylobacterales</taxon>
        <taxon>Helicobacteraceae</taxon>
        <taxon>Helicobacter</taxon>
    </lineage>
</organism>
<evidence type="ECO:0000313" key="4">
    <source>
        <dbReference type="Proteomes" id="UP000254841"/>
    </source>
</evidence>
<dbReference type="RefSeq" id="WP_115010604.1">
    <property type="nucleotide sequence ID" value="NZ_UGHV01000001.1"/>
</dbReference>
<proteinExistence type="predicted"/>
<accession>A0A377J330</accession>
<dbReference type="AlphaFoldDB" id="A0A377J330"/>
<keyword evidence="1" id="KW-0812">Transmembrane</keyword>
<dbReference type="EMBL" id="UGHV01000001">
    <property type="protein sequence ID" value="STO96226.1"/>
    <property type="molecule type" value="Genomic_DNA"/>
</dbReference>
<evidence type="ECO:0000256" key="1">
    <source>
        <dbReference type="SAM" id="Phobius"/>
    </source>
</evidence>
<evidence type="ECO:0000313" key="3">
    <source>
        <dbReference type="EMBL" id="STP06455.1"/>
    </source>
</evidence>
<gene>
    <name evidence="2" type="ORF">NCTC12410_00035</name>
    <name evidence="3" type="ORF">NCTC12410_01994</name>
</gene>
<dbReference type="EMBL" id="UGHV01000003">
    <property type="protein sequence ID" value="STP06455.1"/>
    <property type="molecule type" value="Genomic_DNA"/>
</dbReference>
<feature type="transmembrane region" description="Helical" evidence="1">
    <location>
        <begin position="6"/>
        <end position="27"/>
    </location>
</feature>
<dbReference type="Proteomes" id="UP000254841">
    <property type="component" value="Unassembled WGS sequence"/>
</dbReference>
<reference evidence="2 4" key="1">
    <citation type="submission" date="2018-06" db="EMBL/GenBank/DDBJ databases">
        <authorList>
            <consortium name="Pathogen Informatics"/>
            <person name="Doyle S."/>
        </authorList>
    </citation>
    <scope>NUCLEOTIDE SEQUENCE [LARGE SCALE GENOMIC DNA]</scope>
    <source>
        <strain evidence="2 4">NCTC12410</strain>
    </source>
</reference>
<keyword evidence="1" id="KW-1133">Transmembrane helix</keyword>
<feature type="transmembrane region" description="Helical" evidence="1">
    <location>
        <begin position="77"/>
        <end position="100"/>
    </location>
</feature>
<name>A0A377J330_9HELI</name>